<keyword evidence="5" id="KW-1185">Reference proteome</keyword>
<evidence type="ECO:0000313" key="4">
    <source>
        <dbReference type="EMBL" id="GHB53091.1"/>
    </source>
</evidence>
<dbReference type="Gene3D" id="3.40.30.10">
    <property type="entry name" value="Glutaredoxin"/>
    <property type="match status" value="1"/>
</dbReference>
<organism evidence="4 5">
    <name type="scientific">Streptomyces cirratus</name>
    <dbReference type="NCBI Taxonomy" id="68187"/>
    <lineage>
        <taxon>Bacteria</taxon>
        <taxon>Bacillati</taxon>
        <taxon>Actinomycetota</taxon>
        <taxon>Actinomycetes</taxon>
        <taxon>Kitasatosporales</taxon>
        <taxon>Streptomycetaceae</taxon>
        <taxon>Streptomyces</taxon>
    </lineage>
</organism>
<dbReference type="InterPro" id="IPR013766">
    <property type="entry name" value="Thioredoxin_domain"/>
</dbReference>
<evidence type="ECO:0000313" key="5">
    <source>
        <dbReference type="Proteomes" id="UP000642673"/>
    </source>
</evidence>
<dbReference type="CDD" id="cd02947">
    <property type="entry name" value="TRX_family"/>
    <property type="match status" value="1"/>
</dbReference>
<evidence type="ECO:0000259" key="3">
    <source>
        <dbReference type="Pfam" id="PF00085"/>
    </source>
</evidence>
<accession>A0ABQ3EVE7</accession>
<dbReference type="InterPro" id="IPR036249">
    <property type="entry name" value="Thioredoxin-like_sf"/>
</dbReference>
<dbReference type="PANTHER" id="PTHR45663:SF11">
    <property type="entry name" value="GEO12009P1"/>
    <property type="match status" value="1"/>
</dbReference>
<comment type="similarity">
    <text evidence="1">Belongs to the thioredoxin family.</text>
</comment>
<proteinExistence type="inferred from homology"/>
<dbReference type="Proteomes" id="UP000642673">
    <property type="component" value="Unassembled WGS sequence"/>
</dbReference>
<evidence type="ECO:0000256" key="1">
    <source>
        <dbReference type="ARBA" id="ARBA00008987"/>
    </source>
</evidence>
<evidence type="ECO:0000256" key="2">
    <source>
        <dbReference type="ARBA" id="ARBA00023284"/>
    </source>
</evidence>
<comment type="caution">
    <text evidence="4">The sequence shown here is derived from an EMBL/GenBank/DDBJ whole genome shotgun (WGS) entry which is preliminary data.</text>
</comment>
<gene>
    <name evidence="4" type="ORF">GCM10010347_23830</name>
</gene>
<keyword evidence="2" id="KW-0676">Redox-active center</keyword>
<dbReference type="RefSeq" id="WP_190184020.1">
    <property type="nucleotide sequence ID" value="NZ_BMVP01000003.1"/>
</dbReference>
<name>A0ABQ3EVE7_9ACTN</name>
<protein>
    <recommendedName>
        <fullName evidence="3">Thioredoxin domain-containing protein</fullName>
    </recommendedName>
</protein>
<feature type="domain" description="Thioredoxin" evidence="3">
    <location>
        <begin position="8"/>
        <end position="109"/>
    </location>
</feature>
<dbReference type="SUPFAM" id="SSF52833">
    <property type="entry name" value="Thioredoxin-like"/>
    <property type="match status" value="1"/>
</dbReference>
<dbReference type="Pfam" id="PF00085">
    <property type="entry name" value="Thioredoxin"/>
    <property type="match status" value="1"/>
</dbReference>
<dbReference type="PANTHER" id="PTHR45663">
    <property type="entry name" value="GEO12009P1"/>
    <property type="match status" value="1"/>
</dbReference>
<sequence>MARRVHQPLEDQEFDFILGMSPGPVLAYFTGTWPKAVEACRAMDVLVGELAQEYGTRLTAVRTDMTRCPGPTRRYGVTGAPTVVLVKEGEAVAAQDGPMTREEFRAFLEAHL</sequence>
<dbReference type="EMBL" id="BMVP01000003">
    <property type="protein sequence ID" value="GHB53091.1"/>
    <property type="molecule type" value="Genomic_DNA"/>
</dbReference>
<reference evidence="5" key="1">
    <citation type="journal article" date="2019" name="Int. J. Syst. Evol. Microbiol.">
        <title>The Global Catalogue of Microorganisms (GCM) 10K type strain sequencing project: providing services to taxonomists for standard genome sequencing and annotation.</title>
        <authorList>
            <consortium name="The Broad Institute Genomics Platform"/>
            <consortium name="The Broad Institute Genome Sequencing Center for Infectious Disease"/>
            <person name="Wu L."/>
            <person name="Ma J."/>
        </authorList>
    </citation>
    <scope>NUCLEOTIDE SEQUENCE [LARGE SCALE GENOMIC DNA]</scope>
    <source>
        <strain evidence="5">JCM 4738</strain>
    </source>
</reference>